<dbReference type="InterPro" id="IPR000276">
    <property type="entry name" value="GPCR_Rhodpsn"/>
</dbReference>
<protein>
    <recommendedName>
        <fullName evidence="14">Olfactory receptor</fullName>
    </recommendedName>
</protein>
<feature type="transmembrane region" description="Helical" evidence="14">
    <location>
        <begin position="205"/>
        <end position="227"/>
    </location>
</feature>
<dbReference type="AlphaFoldDB" id="A0A6J2VPM2"/>
<dbReference type="GeneID" id="115815204"/>
<evidence type="ECO:0000256" key="10">
    <source>
        <dbReference type="ARBA" id="ARBA00023170"/>
    </source>
</evidence>
<evidence type="ECO:0000256" key="7">
    <source>
        <dbReference type="ARBA" id="ARBA00023040"/>
    </source>
</evidence>
<dbReference type="OrthoDB" id="6144443at2759"/>
<keyword evidence="10 13" id="KW-0675">Receptor</keyword>
<evidence type="ECO:0000313" key="16">
    <source>
        <dbReference type="Proteomes" id="UP000504632"/>
    </source>
</evidence>
<keyword evidence="2 14" id="KW-1003">Cell membrane</keyword>
<sequence length="323" mass="36912">MMNPNNTTTVTEFIILGFPGLLPQYYGLMATFFFFIYVMIATGNIFIILFVACERSLQKPTYFIFCNQAMCDLSFGTVTLPKIIARYWSGDMIISFNLCFLQMFFVHFLGACSSFFMAIMALDRFVAINYPLRYPTIIKNSTVAILCASSWIFNTLQMTGIVLQTISAPYCGPNIITRCYCDHSSITSLTCGNIYEIFLPGFIDAMFILLCPLSFIIFSYISIIVSVMKISSREGRYKTFSTCTPQLLITCLYYIPRFFVYMTSSIGFDLSIDVRVSLIMLYSLFPALINPMIYCFRTKEIKDVLTKRLKSRPVRLNIKVSLV</sequence>
<keyword evidence="12 13" id="KW-0807">Transducer</keyword>
<dbReference type="GO" id="GO:0004984">
    <property type="term" value="F:olfactory receptor activity"/>
    <property type="evidence" value="ECO:0007669"/>
    <property type="project" value="InterPro"/>
</dbReference>
<keyword evidence="5 14" id="KW-0552">Olfaction</keyword>
<accession>A0A6J2VPM2</accession>
<evidence type="ECO:0000256" key="1">
    <source>
        <dbReference type="ARBA" id="ARBA00004651"/>
    </source>
</evidence>
<evidence type="ECO:0000256" key="11">
    <source>
        <dbReference type="ARBA" id="ARBA00023180"/>
    </source>
</evidence>
<feature type="transmembrane region" description="Helical" evidence="14">
    <location>
        <begin position="143"/>
        <end position="163"/>
    </location>
</feature>
<comment type="subcellular location">
    <subcellularLocation>
        <location evidence="1 14">Cell membrane</location>
        <topology evidence="1 14">Multi-pass membrane protein</topology>
    </subcellularLocation>
</comment>
<dbReference type="InterPro" id="IPR017452">
    <property type="entry name" value="GPCR_Rhodpsn_7TM"/>
</dbReference>
<keyword evidence="9" id="KW-1015">Disulfide bond</keyword>
<keyword evidence="7 13" id="KW-0297">G-protein coupled receptor</keyword>
<name>A0A6J2VPM2_CHACN</name>
<proteinExistence type="inferred from homology"/>
<dbReference type="FunCoup" id="A0A6J2VPM2">
    <property type="interactions" value="365"/>
</dbReference>
<feature type="domain" description="G-protein coupled receptors family 1 profile" evidence="15">
    <location>
        <begin position="43"/>
        <end position="294"/>
    </location>
</feature>
<keyword evidence="4 13" id="KW-0812">Transmembrane</keyword>
<organism evidence="16 17">
    <name type="scientific">Chanos chanos</name>
    <name type="common">Milkfish</name>
    <name type="synonym">Mugil chanos</name>
    <dbReference type="NCBI Taxonomy" id="29144"/>
    <lineage>
        <taxon>Eukaryota</taxon>
        <taxon>Metazoa</taxon>
        <taxon>Chordata</taxon>
        <taxon>Craniata</taxon>
        <taxon>Vertebrata</taxon>
        <taxon>Euteleostomi</taxon>
        <taxon>Actinopterygii</taxon>
        <taxon>Neopterygii</taxon>
        <taxon>Teleostei</taxon>
        <taxon>Ostariophysi</taxon>
        <taxon>Gonorynchiformes</taxon>
        <taxon>Chanidae</taxon>
        <taxon>Chanos</taxon>
    </lineage>
</organism>
<keyword evidence="11" id="KW-0325">Glycoprotein</keyword>
<dbReference type="PANTHER" id="PTHR24242">
    <property type="entry name" value="G-PROTEIN COUPLED RECEPTOR"/>
    <property type="match status" value="1"/>
</dbReference>
<feature type="transmembrane region" description="Helical" evidence="14">
    <location>
        <begin position="104"/>
        <end position="122"/>
    </location>
</feature>
<evidence type="ECO:0000256" key="13">
    <source>
        <dbReference type="RuleBase" id="RU000688"/>
    </source>
</evidence>
<evidence type="ECO:0000256" key="14">
    <source>
        <dbReference type="RuleBase" id="RU363047"/>
    </source>
</evidence>
<evidence type="ECO:0000256" key="2">
    <source>
        <dbReference type="ARBA" id="ARBA00022475"/>
    </source>
</evidence>
<evidence type="ECO:0000256" key="5">
    <source>
        <dbReference type="ARBA" id="ARBA00022725"/>
    </source>
</evidence>
<feature type="transmembrane region" description="Helical" evidence="14">
    <location>
        <begin position="276"/>
        <end position="296"/>
    </location>
</feature>
<dbReference type="PROSITE" id="PS50262">
    <property type="entry name" value="G_PROTEIN_RECEP_F1_2"/>
    <property type="match status" value="1"/>
</dbReference>
<dbReference type="PANTHER" id="PTHR24242:SF359">
    <property type="entry name" value="ODORANT RECEPTOR-RELATED"/>
    <property type="match status" value="1"/>
</dbReference>
<gene>
    <name evidence="17" type="primary">LOC115815204</name>
</gene>
<dbReference type="RefSeq" id="XP_030634027.1">
    <property type="nucleotide sequence ID" value="XM_030778167.1"/>
</dbReference>
<dbReference type="PRINTS" id="PR00245">
    <property type="entry name" value="OLFACTORYR"/>
</dbReference>
<dbReference type="SUPFAM" id="SSF81321">
    <property type="entry name" value="Family A G protein-coupled receptor-like"/>
    <property type="match status" value="1"/>
</dbReference>
<evidence type="ECO:0000256" key="12">
    <source>
        <dbReference type="ARBA" id="ARBA00023224"/>
    </source>
</evidence>
<keyword evidence="3 14" id="KW-0716">Sensory transduction</keyword>
<evidence type="ECO:0000256" key="9">
    <source>
        <dbReference type="ARBA" id="ARBA00023157"/>
    </source>
</evidence>
<dbReference type="FunFam" id="1.20.1070.10:FF:000024">
    <property type="entry name" value="Olfactory receptor"/>
    <property type="match status" value="1"/>
</dbReference>
<evidence type="ECO:0000259" key="15">
    <source>
        <dbReference type="PROSITE" id="PS50262"/>
    </source>
</evidence>
<evidence type="ECO:0000313" key="17">
    <source>
        <dbReference type="RefSeq" id="XP_030634027.1"/>
    </source>
</evidence>
<evidence type="ECO:0000256" key="4">
    <source>
        <dbReference type="ARBA" id="ARBA00022692"/>
    </source>
</evidence>
<keyword evidence="6 14" id="KW-1133">Transmembrane helix</keyword>
<feature type="transmembrane region" description="Helical" evidence="14">
    <location>
        <begin position="239"/>
        <end position="256"/>
    </location>
</feature>
<dbReference type="InterPro" id="IPR050939">
    <property type="entry name" value="Olfactory_GPCR1"/>
</dbReference>
<dbReference type="InterPro" id="IPR000725">
    <property type="entry name" value="Olfact_rcpt"/>
</dbReference>
<dbReference type="GO" id="GO:0004930">
    <property type="term" value="F:G protein-coupled receptor activity"/>
    <property type="evidence" value="ECO:0007669"/>
    <property type="project" value="UniProtKB-KW"/>
</dbReference>
<feature type="transmembrane region" description="Helical" evidence="14">
    <location>
        <begin position="62"/>
        <end position="84"/>
    </location>
</feature>
<comment type="similarity">
    <text evidence="13">Belongs to the G-protein coupled receptor 1 family.</text>
</comment>
<keyword evidence="8 14" id="KW-0472">Membrane</keyword>
<dbReference type="GO" id="GO:0005886">
    <property type="term" value="C:plasma membrane"/>
    <property type="evidence" value="ECO:0007669"/>
    <property type="project" value="UniProtKB-SubCell"/>
</dbReference>
<reference evidence="17" key="1">
    <citation type="submission" date="2025-08" db="UniProtKB">
        <authorList>
            <consortium name="RefSeq"/>
        </authorList>
    </citation>
    <scope>IDENTIFICATION</scope>
</reference>
<evidence type="ECO:0000256" key="3">
    <source>
        <dbReference type="ARBA" id="ARBA00022606"/>
    </source>
</evidence>
<feature type="transmembrane region" description="Helical" evidence="14">
    <location>
        <begin position="25"/>
        <end position="50"/>
    </location>
</feature>
<evidence type="ECO:0000256" key="6">
    <source>
        <dbReference type="ARBA" id="ARBA00022989"/>
    </source>
</evidence>
<evidence type="ECO:0000256" key="8">
    <source>
        <dbReference type="ARBA" id="ARBA00023136"/>
    </source>
</evidence>
<keyword evidence="16" id="KW-1185">Reference proteome</keyword>
<dbReference type="InParanoid" id="A0A6J2VPM2"/>
<dbReference type="Gene3D" id="1.20.1070.10">
    <property type="entry name" value="Rhodopsin 7-helix transmembrane proteins"/>
    <property type="match status" value="1"/>
</dbReference>
<dbReference type="PROSITE" id="PS00237">
    <property type="entry name" value="G_PROTEIN_RECEP_F1_1"/>
    <property type="match status" value="1"/>
</dbReference>
<dbReference type="Pfam" id="PF13853">
    <property type="entry name" value="7tm_4"/>
    <property type="match status" value="1"/>
</dbReference>
<dbReference type="PRINTS" id="PR00237">
    <property type="entry name" value="GPCRRHODOPSN"/>
</dbReference>
<dbReference type="Proteomes" id="UP000504632">
    <property type="component" value="Chromosome 6"/>
</dbReference>